<name>A0AAN6TFD6_9PEZI</name>
<accession>A0AAN6TFD6</accession>
<organism evidence="1 2">
    <name type="scientific">Canariomyces notabilis</name>
    <dbReference type="NCBI Taxonomy" id="2074819"/>
    <lineage>
        <taxon>Eukaryota</taxon>
        <taxon>Fungi</taxon>
        <taxon>Dikarya</taxon>
        <taxon>Ascomycota</taxon>
        <taxon>Pezizomycotina</taxon>
        <taxon>Sordariomycetes</taxon>
        <taxon>Sordariomycetidae</taxon>
        <taxon>Sordariales</taxon>
        <taxon>Chaetomiaceae</taxon>
        <taxon>Canariomyces</taxon>
    </lineage>
</organism>
<reference evidence="1" key="2">
    <citation type="submission" date="2023-05" db="EMBL/GenBank/DDBJ databases">
        <authorList>
            <consortium name="Lawrence Berkeley National Laboratory"/>
            <person name="Steindorff A."/>
            <person name="Hensen N."/>
            <person name="Bonometti L."/>
            <person name="Westerberg I."/>
            <person name="Brannstrom I.O."/>
            <person name="Guillou S."/>
            <person name="Cros-Aarteil S."/>
            <person name="Calhoun S."/>
            <person name="Haridas S."/>
            <person name="Kuo A."/>
            <person name="Mondo S."/>
            <person name="Pangilinan J."/>
            <person name="Riley R."/>
            <person name="Labutti K."/>
            <person name="Andreopoulos B."/>
            <person name="Lipzen A."/>
            <person name="Chen C."/>
            <person name="Yanf M."/>
            <person name="Daum C."/>
            <person name="Ng V."/>
            <person name="Clum A."/>
            <person name="Ohm R."/>
            <person name="Martin F."/>
            <person name="Silar P."/>
            <person name="Natvig D."/>
            <person name="Lalanne C."/>
            <person name="Gautier V."/>
            <person name="Ament-Velasquez S.L."/>
            <person name="Kruys A."/>
            <person name="Hutchinson M.I."/>
            <person name="Powell A.J."/>
            <person name="Barry K."/>
            <person name="Miller A.N."/>
            <person name="Grigoriev I.V."/>
            <person name="Debuchy R."/>
            <person name="Gladieux P."/>
            <person name="Thoren M.H."/>
            <person name="Johannesson H."/>
        </authorList>
    </citation>
    <scope>NUCLEOTIDE SEQUENCE</scope>
    <source>
        <strain evidence="1">CBS 508.74</strain>
    </source>
</reference>
<dbReference type="EMBL" id="MU853339">
    <property type="protein sequence ID" value="KAK4113447.1"/>
    <property type="molecule type" value="Genomic_DNA"/>
</dbReference>
<dbReference type="GeneID" id="89934457"/>
<protein>
    <submittedName>
        <fullName evidence="1">Uncharacterized protein</fullName>
    </submittedName>
</protein>
<comment type="caution">
    <text evidence="1">The sequence shown here is derived from an EMBL/GenBank/DDBJ whole genome shotgun (WGS) entry which is preliminary data.</text>
</comment>
<dbReference type="Proteomes" id="UP001302812">
    <property type="component" value="Unassembled WGS sequence"/>
</dbReference>
<keyword evidence="2" id="KW-1185">Reference proteome</keyword>
<reference evidence="1" key="1">
    <citation type="journal article" date="2023" name="Mol. Phylogenet. Evol.">
        <title>Genome-scale phylogeny and comparative genomics of the fungal order Sordariales.</title>
        <authorList>
            <person name="Hensen N."/>
            <person name="Bonometti L."/>
            <person name="Westerberg I."/>
            <person name="Brannstrom I.O."/>
            <person name="Guillou S."/>
            <person name="Cros-Aarteil S."/>
            <person name="Calhoun S."/>
            <person name="Haridas S."/>
            <person name="Kuo A."/>
            <person name="Mondo S."/>
            <person name="Pangilinan J."/>
            <person name="Riley R."/>
            <person name="LaButti K."/>
            <person name="Andreopoulos B."/>
            <person name="Lipzen A."/>
            <person name="Chen C."/>
            <person name="Yan M."/>
            <person name="Daum C."/>
            <person name="Ng V."/>
            <person name="Clum A."/>
            <person name="Steindorff A."/>
            <person name="Ohm R.A."/>
            <person name="Martin F."/>
            <person name="Silar P."/>
            <person name="Natvig D.O."/>
            <person name="Lalanne C."/>
            <person name="Gautier V."/>
            <person name="Ament-Velasquez S.L."/>
            <person name="Kruys A."/>
            <person name="Hutchinson M.I."/>
            <person name="Powell A.J."/>
            <person name="Barry K."/>
            <person name="Miller A.N."/>
            <person name="Grigoriev I.V."/>
            <person name="Debuchy R."/>
            <person name="Gladieux P."/>
            <person name="Hiltunen Thoren M."/>
            <person name="Johannesson H."/>
        </authorList>
    </citation>
    <scope>NUCLEOTIDE SEQUENCE</scope>
    <source>
        <strain evidence="1">CBS 508.74</strain>
    </source>
</reference>
<gene>
    <name evidence="1" type="ORF">N656DRAFT_617826</name>
</gene>
<sequence>MFMSICLNYLPSLAAPPSFSPPTSWKTQITVEGTRPARCTLCPDKCKLVAAFQLSFPLSVPHTLVGARGSPFGLRRPLWVRCVCAPWRSMSCFRKVHEMWLPLPRLDGVVVGWLGPSGCWLRLQPLLGLGVLSVVVF</sequence>
<evidence type="ECO:0000313" key="1">
    <source>
        <dbReference type="EMBL" id="KAK4113447.1"/>
    </source>
</evidence>
<evidence type="ECO:0000313" key="2">
    <source>
        <dbReference type="Proteomes" id="UP001302812"/>
    </source>
</evidence>
<proteinExistence type="predicted"/>
<dbReference type="AlphaFoldDB" id="A0AAN6TFD6"/>
<dbReference type="RefSeq" id="XP_064671017.1">
    <property type="nucleotide sequence ID" value="XM_064810332.1"/>
</dbReference>